<accession>A0ABT1MGC0</accession>
<reference evidence="2 3" key="1">
    <citation type="submission" date="2022-07" db="EMBL/GenBank/DDBJ databases">
        <title>Fecal culturing of patients with breast cancer.</title>
        <authorList>
            <person name="Teng N.M.Y."/>
            <person name="Kiu R."/>
            <person name="Evans R."/>
            <person name="Baker D.J."/>
            <person name="Zenner C."/>
            <person name="Robinson S.D."/>
            <person name="Hall L.J."/>
        </authorList>
    </citation>
    <scope>NUCLEOTIDE SEQUENCE [LARGE SCALE GENOMIC DNA]</scope>
    <source>
        <strain evidence="2 3">LH1063</strain>
    </source>
</reference>
<keyword evidence="1" id="KW-0812">Transmembrane</keyword>
<proteinExistence type="predicted"/>
<evidence type="ECO:0000313" key="2">
    <source>
        <dbReference type="EMBL" id="MCP9611689.1"/>
    </source>
</evidence>
<organism evidence="2 3">
    <name type="scientific">Coprobacter tertius</name>
    <dbReference type="NCBI Taxonomy" id="2944915"/>
    <lineage>
        <taxon>Bacteria</taxon>
        <taxon>Pseudomonadati</taxon>
        <taxon>Bacteroidota</taxon>
        <taxon>Bacteroidia</taxon>
        <taxon>Bacteroidales</taxon>
        <taxon>Barnesiellaceae</taxon>
        <taxon>Coprobacter</taxon>
    </lineage>
</organism>
<evidence type="ECO:0000313" key="3">
    <source>
        <dbReference type="Proteomes" id="UP001205603"/>
    </source>
</evidence>
<keyword evidence="1" id="KW-1133">Transmembrane helix</keyword>
<dbReference type="Proteomes" id="UP001205603">
    <property type="component" value="Unassembled WGS sequence"/>
</dbReference>
<dbReference type="Gene3D" id="3.10.50.40">
    <property type="match status" value="1"/>
</dbReference>
<gene>
    <name evidence="2" type="ORF">NMU02_06250</name>
</gene>
<feature type="transmembrane region" description="Helical" evidence="1">
    <location>
        <begin position="7"/>
        <end position="25"/>
    </location>
</feature>
<keyword evidence="3" id="KW-1185">Reference proteome</keyword>
<sequence>MKHKPTLISFICLFAAAVILFLKAILNFPGIFFVVIVIICLLIVSTVFTAKSLKRKRCIGNYILLILNIAALSFILYPVVKTTIHVTTSKVSKENAQDEIKMNKTDRESNIFILDELPPELIKIAQHESVIFLENTLKENTNLTRSKSGLIYEILKPGNVIRPDNKDITYVIEWEKLLRSGVPVPSTMTKTGTMKYRVEVTYKEIPTGMAEGLQLIGENGRIKLYIPPDLMSKPGEKHRPQQEEGIYIVDLIKIKPKK</sequence>
<dbReference type="SUPFAM" id="SSF54534">
    <property type="entry name" value="FKBP-like"/>
    <property type="match status" value="1"/>
</dbReference>
<evidence type="ECO:0008006" key="4">
    <source>
        <dbReference type="Google" id="ProtNLM"/>
    </source>
</evidence>
<feature type="transmembrane region" description="Helical" evidence="1">
    <location>
        <begin position="62"/>
        <end position="80"/>
    </location>
</feature>
<feature type="transmembrane region" description="Helical" evidence="1">
    <location>
        <begin position="31"/>
        <end position="50"/>
    </location>
</feature>
<name>A0ABT1MGC0_9BACT</name>
<protein>
    <recommendedName>
        <fullName evidence="4">Peptidylprolyl isomerase</fullName>
    </recommendedName>
</protein>
<dbReference type="RefSeq" id="WP_255026649.1">
    <property type="nucleotide sequence ID" value="NZ_JANDHW010000005.1"/>
</dbReference>
<dbReference type="InterPro" id="IPR046357">
    <property type="entry name" value="PPIase_dom_sf"/>
</dbReference>
<dbReference type="EMBL" id="JANDHW010000005">
    <property type="protein sequence ID" value="MCP9611689.1"/>
    <property type="molecule type" value="Genomic_DNA"/>
</dbReference>
<comment type="caution">
    <text evidence="2">The sequence shown here is derived from an EMBL/GenBank/DDBJ whole genome shotgun (WGS) entry which is preliminary data.</text>
</comment>
<evidence type="ECO:0000256" key="1">
    <source>
        <dbReference type="SAM" id="Phobius"/>
    </source>
</evidence>
<keyword evidence="1" id="KW-0472">Membrane</keyword>